<evidence type="ECO:0000256" key="5">
    <source>
        <dbReference type="ARBA" id="ARBA00022723"/>
    </source>
</evidence>
<comment type="function">
    <text evidence="9">Probably acts as a heme chaperone, transferring heme to an unknown acceptor. Binds one molecule of heme per monomer, possibly covalently. Binds 1 [4Fe-4S] cluster. The cluster is coordinated with 3 cysteines and an exchangeable S-adenosyl-L-methionine.</text>
</comment>
<dbReference type="InterPro" id="IPR034505">
    <property type="entry name" value="Coproporphyrinogen-III_oxidase"/>
</dbReference>
<keyword evidence="12" id="KW-1185">Reference proteome</keyword>
<evidence type="ECO:0000313" key="11">
    <source>
        <dbReference type="EMBL" id="MSR91122.1"/>
    </source>
</evidence>
<evidence type="ECO:0000256" key="6">
    <source>
        <dbReference type="ARBA" id="ARBA00023004"/>
    </source>
</evidence>
<evidence type="ECO:0000313" key="12">
    <source>
        <dbReference type="Proteomes" id="UP000460287"/>
    </source>
</evidence>
<keyword evidence="9" id="KW-0963">Cytoplasm</keyword>
<dbReference type="Pfam" id="PF04055">
    <property type="entry name" value="Radical_SAM"/>
    <property type="match status" value="1"/>
</dbReference>
<keyword evidence="5 9" id="KW-0479">Metal-binding</keyword>
<dbReference type="PANTHER" id="PTHR13932:SF5">
    <property type="entry name" value="RADICAL S-ADENOSYL METHIONINE DOMAIN-CONTAINING PROTEIN 1, MITOCHONDRIAL"/>
    <property type="match status" value="1"/>
</dbReference>
<feature type="domain" description="Radical SAM core" evidence="10">
    <location>
        <begin position="1"/>
        <end position="233"/>
    </location>
</feature>
<accession>A0A7X2MXY7</accession>
<evidence type="ECO:0000256" key="3">
    <source>
        <dbReference type="ARBA" id="ARBA00022617"/>
    </source>
</evidence>
<dbReference type="InterPro" id="IPR006638">
    <property type="entry name" value="Elp3/MiaA/NifB-like_rSAM"/>
</dbReference>
<evidence type="ECO:0000259" key="10">
    <source>
        <dbReference type="PROSITE" id="PS51918"/>
    </source>
</evidence>
<dbReference type="SFLD" id="SFLDG01065">
    <property type="entry name" value="anaerobic_coproporphyrinogen-I"/>
    <property type="match status" value="1"/>
</dbReference>
<dbReference type="InterPro" id="IPR013785">
    <property type="entry name" value="Aldolase_TIM"/>
</dbReference>
<evidence type="ECO:0000256" key="7">
    <source>
        <dbReference type="ARBA" id="ARBA00023014"/>
    </source>
</evidence>
<dbReference type="GO" id="GO:0005737">
    <property type="term" value="C:cytoplasm"/>
    <property type="evidence" value="ECO:0007669"/>
    <property type="project" value="UniProtKB-SubCell"/>
</dbReference>
<dbReference type="EMBL" id="VULX01000007">
    <property type="protein sequence ID" value="MSR91122.1"/>
    <property type="molecule type" value="Genomic_DNA"/>
</dbReference>
<keyword evidence="3 9" id="KW-0349">Heme</keyword>
<dbReference type="SMART" id="SM00729">
    <property type="entry name" value="Elp3"/>
    <property type="match status" value="1"/>
</dbReference>
<dbReference type="SUPFAM" id="SSF102114">
    <property type="entry name" value="Radical SAM enzymes"/>
    <property type="match status" value="1"/>
</dbReference>
<dbReference type="InterPro" id="IPR010723">
    <property type="entry name" value="HemN_C"/>
</dbReference>
<dbReference type="PROSITE" id="PS51918">
    <property type="entry name" value="RADICAL_SAM"/>
    <property type="match status" value="1"/>
</dbReference>
<keyword evidence="7 9" id="KW-0411">Iron-sulfur</keyword>
<gene>
    <name evidence="11" type="ORF">FYJ33_06785</name>
</gene>
<proteinExistence type="inferred from homology"/>
<dbReference type="InterPro" id="IPR004559">
    <property type="entry name" value="HemW-like"/>
</dbReference>
<dbReference type="Gene3D" id="3.20.20.70">
    <property type="entry name" value="Aldolase class I"/>
    <property type="match status" value="1"/>
</dbReference>
<dbReference type="Pfam" id="PF06969">
    <property type="entry name" value="HemN_C"/>
    <property type="match status" value="1"/>
</dbReference>
<dbReference type="NCBIfam" id="TIGR00539">
    <property type="entry name" value="hemN_rel"/>
    <property type="match status" value="1"/>
</dbReference>
<dbReference type="SFLD" id="SFLDF00288">
    <property type="entry name" value="HemN-like__clustered_with_nucl"/>
    <property type="match status" value="1"/>
</dbReference>
<dbReference type="InterPro" id="IPR058240">
    <property type="entry name" value="rSAM_sf"/>
</dbReference>
<dbReference type="SFLD" id="SFLDG01082">
    <property type="entry name" value="B12-binding_domain_containing"/>
    <property type="match status" value="1"/>
</dbReference>
<evidence type="ECO:0000256" key="2">
    <source>
        <dbReference type="ARBA" id="ARBA00017228"/>
    </source>
</evidence>
<dbReference type="SFLD" id="SFLDS00029">
    <property type="entry name" value="Radical_SAM"/>
    <property type="match status" value="1"/>
</dbReference>
<keyword evidence="4 9" id="KW-0949">S-adenosyl-L-methionine</keyword>
<dbReference type="SFLD" id="SFLDF00562">
    <property type="entry name" value="HemN-like__clustered_with_heat"/>
    <property type="match status" value="1"/>
</dbReference>
<dbReference type="RefSeq" id="WP_154531004.1">
    <property type="nucleotide sequence ID" value="NZ_JAQXTV010000151.1"/>
</dbReference>
<evidence type="ECO:0000256" key="1">
    <source>
        <dbReference type="ARBA" id="ARBA00006100"/>
    </source>
</evidence>
<dbReference type="GO" id="GO:0004109">
    <property type="term" value="F:coproporphyrinogen oxidase activity"/>
    <property type="evidence" value="ECO:0007669"/>
    <property type="project" value="InterPro"/>
</dbReference>
<dbReference type="GO" id="GO:0006779">
    <property type="term" value="P:porphyrin-containing compound biosynthetic process"/>
    <property type="evidence" value="ECO:0007669"/>
    <property type="project" value="InterPro"/>
</dbReference>
<reference evidence="11 12" key="1">
    <citation type="submission" date="2019-08" db="EMBL/GenBank/DDBJ databases">
        <title>In-depth cultivation of the pig gut microbiome towards novel bacterial diversity and tailored functional studies.</title>
        <authorList>
            <person name="Wylensek D."/>
            <person name="Hitch T.C.A."/>
            <person name="Clavel T."/>
        </authorList>
    </citation>
    <scope>NUCLEOTIDE SEQUENCE [LARGE SCALE GENOMIC DNA]</scope>
    <source>
        <strain evidence="11 12">WCA-383-APC-5B</strain>
    </source>
</reference>
<comment type="caution">
    <text evidence="11">The sequence shown here is derived from an EMBL/GenBank/DDBJ whole genome shotgun (WGS) entry which is preliminary data.</text>
</comment>
<dbReference type="CDD" id="cd01335">
    <property type="entry name" value="Radical_SAM"/>
    <property type="match status" value="1"/>
</dbReference>
<name>A0A7X2MXY7_9CLOT</name>
<dbReference type="InterPro" id="IPR007197">
    <property type="entry name" value="rSAM"/>
</dbReference>
<keyword evidence="8 9" id="KW-0143">Chaperone</keyword>
<dbReference type="Proteomes" id="UP000460287">
    <property type="component" value="Unassembled WGS sequence"/>
</dbReference>
<keyword evidence="6 9" id="KW-0408">Iron</keyword>
<protein>
    <recommendedName>
        <fullName evidence="2 9">Heme chaperone HemW</fullName>
    </recommendedName>
</protein>
<evidence type="ECO:0000256" key="8">
    <source>
        <dbReference type="ARBA" id="ARBA00023186"/>
    </source>
</evidence>
<dbReference type="PANTHER" id="PTHR13932">
    <property type="entry name" value="COPROPORPHYRINIGEN III OXIDASE"/>
    <property type="match status" value="1"/>
</dbReference>
<organism evidence="11 12">
    <name type="scientific">Inconstantimicrobium porci</name>
    <dbReference type="NCBI Taxonomy" id="2652291"/>
    <lineage>
        <taxon>Bacteria</taxon>
        <taxon>Bacillati</taxon>
        <taxon>Bacillota</taxon>
        <taxon>Clostridia</taxon>
        <taxon>Eubacteriales</taxon>
        <taxon>Clostridiaceae</taxon>
        <taxon>Inconstantimicrobium</taxon>
    </lineage>
</organism>
<dbReference type="GO" id="GO:0046872">
    <property type="term" value="F:metal ion binding"/>
    <property type="evidence" value="ECO:0007669"/>
    <property type="project" value="UniProtKB-UniRule"/>
</dbReference>
<dbReference type="GO" id="GO:0051539">
    <property type="term" value="F:4 iron, 4 sulfur cluster binding"/>
    <property type="evidence" value="ECO:0007669"/>
    <property type="project" value="UniProtKB-UniRule"/>
</dbReference>
<comment type="subcellular location">
    <subcellularLocation>
        <location evidence="9">Cytoplasm</location>
    </subcellularLocation>
</comment>
<dbReference type="AlphaFoldDB" id="A0A7X2MXY7"/>
<comment type="similarity">
    <text evidence="1">Belongs to the anaerobic coproporphyrinogen-III oxidase family. HemW subfamily.</text>
</comment>
<evidence type="ECO:0000256" key="4">
    <source>
        <dbReference type="ARBA" id="ARBA00022691"/>
    </source>
</evidence>
<sequence>MKEISLYIHIPFCKNKCMYCDFPSFAGKDNLRDRYVAALIKEIKMKAEQYIIKTVFIGGGTPTYLTLEEMDILLSAIDKLKFADDYEFTVECNPGTLTFEKLKLMKDRKVNRLSIGLQSTNNSLLKTLGRIHDYKTFEENYNLARKAGFDNINVDLMFGLPDQKVSDWIETLEDIVKLNPEHISAYSLIIEEGTPFYNMYNNDRLNLPSEDDEREMYHSAKRILEQNGYHQYEISNFAKQGRECIHNEVYWMLDEYLGCGSAASSYVNGNRYKNEENIEKYINDIENDTTSVEEEIHNSLDDNMEEFMFMGLRMIRGVCEKTFEKKFGVKIDTIYKDVIDKHINEKLLVRENGRIYLTAKGIELSNYVMSDFILT</sequence>
<evidence type="ECO:0000256" key="9">
    <source>
        <dbReference type="RuleBase" id="RU364116"/>
    </source>
</evidence>
<keyword evidence="9" id="KW-0004">4Fe-4S</keyword>